<evidence type="ECO:0000313" key="3">
    <source>
        <dbReference type="Proteomes" id="UP000317940"/>
    </source>
</evidence>
<feature type="domain" description="Trypsin-co-occurring" evidence="1">
    <location>
        <begin position="9"/>
        <end position="96"/>
    </location>
</feature>
<dbReference type="InterPro" id="IPR045794">
    <property type="entry name" value="Trypco1"/>
</dbReference>
<proteinExistence type="predicted"/>
<comment type="caution">
    <text evidence="2">The sequence shown here is derived from an EMBL/GenBank/DDBJ whole genome shotgun (WGS) entry which is preliminary data.</text>
</comment>
<dbReference type="AlphaFoldDB" id="A0A561UCP8"/>
<evidence type="ECO:0000259" key="1">
    <source>
        <dbReference type="Pfam" id="PF19493"/>
    </source>
</evidence>
<organism evidence="2 3">
    <name type="scientific">Kitasatospora viridis</name>
    <dbReference type="NCBI Taxonomy" id="281105"/>
    <lineage>
        <taxon>Bacteria</taxon>
        <taxon>Bacillati</taxon>
        <taxon>Actinomycetota</taxon>
        <taxon>Actinomycetes</taxon>
        <taxon>Kitasatosporales</taxon>
        <taxon>Streptomycetaceae</taxon>
        <taxon>Kitasatospora</taxon>
    </lineage>
</organism>
<dbReference type="NCBIfam" id="NF041216">
    <property type="entry name" value="CU044_2847_fam"/>
    <property type="match status" value="1"/>
</dbReference>
<dbReference type="EMBL" id="VIWT01000001">
    <property type="protein sequence ID" value="TWF97130.1"/>
    <property type="molecule type" value="Genomic_DNA"/>
</dbReference>
<dbReference type="Proteomes" id="UP000317940">
    <property type="component" value="Unassembled WGS sequence"/>
</dbReference>
<dbReference type="Pfam" id="PF19493">
    <property type="entry name" value="Trypco1"/>
    <property type="match status" value="1"/>
</dbReference>
<name>A0A561UCP8_9ACTN</name>
<evidence type="ECO:0000313" key="2">
    <source>
        <dbReference type="EMBL" id="TWF97130.1"/>
    </source>
</evidence>
<reference evidence="2 3" key="1">
    <citation type="submission" date="2019-06" db="EMBL/GenBank/DDBJ databases">
        <title>Sequencing the genomes of 1000 actinobacteria strains.</title>
        <authorList>
            <person name="Klenk H.-P."/>
        </authorList>
    </citation>
    <scope>NUCLEOTIDE SEQUENCE [LARGE SCALE GENOMIC DNA]</scope>
    <source>
        <strain evidence="2 3">DSM 44826</strain>
    </source>
</reference>
<dbReference type="RefSeq" id="WP_170304839.1">
    <property type="nucleotide sequence ID" value="NZ_BAAAMZ010000039.1"/>
</dbReference>
<sequence>MESQSVSYELDSGTVVQFEIEPVDGWRPVGAERVLGRIEEAVRPVVEAAGAVLDQVVKLSPAEVEVSFGVKVTGSANWLVAKAATEANFGVTLKWRPSVDRDGGEGGNSE</sequence>
<gene>
    <name evidence="2" type="ORF">FHX73_11905</name>
</gene>
<keyword evidence="3" id="KW-1185">Reference proteome</keyword>
<accession>A0A561UCP8</accession>
<protein>
    <recommendedName>
        <fullName evidence="1">Trypsin-co-occurring domain-containing protein</fullName>
    </recommendedName>
</protein>